<protein>
    <submittedName>
        <fullName evidence="11">Putative disease resistance RPP13-like protein 1</fullName>
    </submittedName>
</protein>
<dbReference type="Pfam" id="PF23598">
    <property type="entry name" value="LRR_14"/>
    <property type="match status" value="1"/>
</dbReference>
<dbReference type="GO" id="GO:0005524">
    <property type="term" value="F:ATP binding"/>
    <property type="evidence" value="ECO:0007669"/>
    <property type="project" value="UniProtKB-KW"/>
</dbReference>
<feature type="non-terminal residue" evidence="11">
    <location>
        <position position="1"/>
    </location>
</feature>
<dbReference type="Gene3D" id="1.20.5.4130">
    <property type="match status" value="1"/>
</dbReference>
<reference evidence="11" key="1">
    <citation type="submission" date="2015-07" db="EMBL/GenBank/DDBJ databases">
        <title>Transcriptome Assembly of Anthurium amnicola.</title>
        <authorList>
            <person name="Suzuki J."/>
        </authorList>
    </citation>
    <scope>NUCLEOTIDE SEQUENCE</scope>
</reference>
<feature type="non-terminal residue" evidence="11">
    <location>
        <position position="680"/>
    </location>
</feature>
<dbReference type="InterPro" id="IPR002182">
    <property type="entry name" value="NB-ARC"/>
</dbReference>
<dbReference type="GO" id="GO:0043531">
    <property type="term" value="F:ADP binding"/>
    <property type="evidence" value="ECO:0007669"/>
    <property type="project" value="InterPro"/>
</dbReference>
<dbReference type="InterPro" id="IPR041118">
    <property type="entry name" value="Rx_N"/>
</dbReference>
<keyword evidence="2" id="KW-0433">Leucine-rich repeat</keyword>
<proteinExistence type="inferred from homology"/>
<dbReference type="InterPro" id="IPR001611">
    <property type="entry name" value="Leu-rich_rpt"/>
</dbReference>
<dbReference type="InterPro" id="IPR027417">
    <property type="entry name" value="P-loop_NTPase"/>
</dbReference>
<dbReference type="GO" id="GO:0051707">
    <property type="term" value="P:response to other organism"/>
    <property type="evidence" value="ECO:0007669"/>
    <property type="project" value="UniProtKB-ARBA"/>
</dbReference>
<keyword evidence="4" id="KW-0547">Nucleotide-binding</keyword>
<dbReference type="InterPro" id="IPR003591">
    <property type="entry name" value="Leu-rich_rpt_typical-subtyp"/>
</dbReference>
<feature type="domain" description="Disease resistance N-terminal" evidence="8">
    <location>
        <begin position="27"/>
        <end position="88"/>
    </location>
</feature>
<dbReference type="PROSITE" id="PS51450">
    <property type="entry name" value="LRR"/>
    <property type="match status" value="1"/>
</dbReference>
<comment type="similarity">
    <text evidence="1">Belongs to the disease resistance NB-LRR family.</text>
</comment>
<evidence type="ECO:0000259" key="10">
    <source>
        <dbReference type="Pfam" id="PF23598"/>
    </source>
</evidence>
<dbReference type="PANTHER" id="PTHR36766">
    <property type="entry name" value="PLANT BROAD-SPECTRUM MILDEW RESISTANCE PROTEIN RPW8"/>
    <property type="match status" value="1"/>
</dbReference>
<keyword evidence="6" id="KW-0067">ATP-binding</keyword>
<dbReference type="Gene3D" id="3.80.10.10">
    <property type="entry name" value="Ribonuclease Inhibitor"/>
    <property type="match status" value="1"/>
</dbReference>
<dbReference type="InterPro" id="IPR042197">
    <property type="entry name" value="Apaf_helical"/>
</dbReference>
<evidence type="ECO:0000256" key="4">
    <source>
        <dbReference type="ARBA" id="ARBA00022741"/>
    </source>
</evidence>
<keyword evidence="3" id="KW-0677">Repeat</keyword>
<dbReference type="InterPro" id="IPR032675">
    <property type="entry name" value="LRR_dom_sf"/>
</dbReference>
<dbReference type="Gene3D" id="1.10.8.430">
    <property type="entry name" value="Helical domain of apoptotic protease-activating factors"/>
    <property type="match status" value="1"/>
</dbReference>
<dbReference type="Pfam" id="PF18052">
    <property type="entry name" value="Rx_N"/>
    <property type="match status" value="1"/>
</dbReference>
<evidence type="ECO:0000256" key="6">
    <source>
        <dbReference type="ARBA" id="ARBA00022840"/>
    </source>
</evidence>
<dbReference type="SMART" id="SM00369">
    <property type="entry name" value="LRR_TYP"/>
    <property type="match status" value="3"/>
</dbReference>
<feature type="domain" description="Disease resistance R13L4/SHOC-2-like LRR" evidence="10">
    <location>
        <begin position="549"/>
        <end position="629"/>
    </location>
</feature>
<evidence type="ECO:0000259" key="9">
    <source>
        <dbReference type="Pfam" id="PF23559"/>
    </source>
</evidence>
<feature type="domain" description="NB-ARC" evidence="7">
    <location>
        <begin position="164"/>
        <end position="326"/>
    </location>
</feature>
<dbReference type="SUPFAM" id="SSF52058">
    <property type="entry name" value="L domain-like"/>
    <property type="match status" value="1"/>
</dbReference>
<organism evidence="11">
    <name type="scientific">Anthurium amnicola</name>
    <dbReference type="NCBI Taxonomy" id="1678845"/>
    <lineage>
        <taxon>Eukaryota</taxon>
        <taxon>Viridiplantae</taxon>
        <taxon>Streptophyta</taxon>
        <taxon>Embryophyta</taxon>
        <taxon>Tracheophyta</taxon>
        <taxon>Spermatophyta</taxon>
        <taxon>Magnoliopsida</taxon>
        <taxon>Liliopsida</taxon>
        <taxon>Araceae</taxon>
        <taxon>Pothoideae</taxon>
        <taxon>Potheae</taxon>
        <taxon>Anthurium</taxon>
    </lineage>
</organism>
<sequence>LAYLCGGRRGQFHSPVRHRGPQGSRQAMARNLDFLKSRLRVETAWLEELEARDSVDEGTKLQKKEIKAWAYDVEDVLDEWEFLKLQAEVQAPRRDPVPDLLTDAVIKLKRTYVEIAELSHYLRLEAGQGSRPHARGRPPDSSLVNERGVFDDEASNKKAFVKFLLSAEEETGQRLAVVPIGGPPGVGKTILAKLAYNDPKVSGHFGRRGWVTASQHLEMMGLMKAIGESLTREVCSSSQLGVLQEHLKRKTDGQRILLVLDDVQERTLYHWEKLLVSFGGWAGGSVIILTSSLEHIFNRPKMVSSFDKERLASDHCWLVFQELAFRALTPDDDRLKEIGIKIAMECEGLPSVAKALGASLLLRDEHDVRKWEEFLQRDMWDVEVPELRRWYHRDLPAHLKRCFVYCSMFPRGHLFRREELVQLWMAQGFIQGKGGRSLADVGLKCFDDSWSMFLCRKSQADEESFVMYKFLHALAQSISEGECLTVGDGNLCSPTKIDLDKARHLSLTPSNIELVTQSLPYPTRLRTFVVFQASPHKIIVHINLSDEVFRRMNRLRVLDVSNTDVASLPTTIVNLKHLRYLNLSGTKIKNLHVSVFGLYNLQTLNLSYTDITELPDLFGNLKLLCFLFLNHTKIGTLPESICELCNLHTLDLGYTEIRDLQTADQNESGIRNDGLPDAIG</sequence>
<evidence type="ECO:0000313" key="11">
    <source>
        <dbReference type="EMBL" id="JAT62999.1"/>
    </source>
</evidence>
<evidence type="ECO:0000256" key="2">
    <source>
        <dbReference type="ARBA" id="ARBA00022614"/>
    </source>
</evidence>
<evidence type="ECO:0000256" key="1">
    <source>
        <dbReference type="ARBA" id="ARBA00008894"/>
    </source>
</evidence>
<dbReference type="PRINTS" id="PR00364">
    <property type="entry name" value="DISEASERSIST"/>
</dbReference>
<evidence type="ECO:0000256" key="5">
    <source>
        <dbReference type="ARBA" id="ARBA00022821"/>
    </source>
</evidence>
<gene>
    <name evidence="11" type="primary">RPPL1_75</name>
    <name evidence="11" type="ORF">g.103323</name>
</gene>
<dbReference type="SUPFAM" id="SSF52540">
    <property type="entry name" value="P-loop containing nucleoside triphosphate hydrolases"/>
    <property type="match status" value="1"/>
</dbReference>
<dbReference type="PANTHER" id="PTHR36766:SF45">
    <property type="entry name" value="NB-ARC DOMAIN-CONTAINING PROTEIN"/>
    <property type="match status" value="1"/>
</dbReference>
<dbReference type="InterPro" id="IPR055414">
    <property type="entry name" value="LRR_R13L4/SHOC2-like"/>
</dbReference>
<dbReference type="AlphaFoldDB" id="A0A1D1Z827"/>
<name>A0A1D1Z827_9ARAE</name>
<feature type="domain" description="Disease resistance protein winged helix" evidence="9">
    <location>
        <begin position="408"/>
        <end position="475"/>
    </location>
</feature>
<evidence type="ECO:0000259" key="7">
    <source>
        <dbReference type="Pfam" id="PF00931"/>
    </source>
</evidence>
<accession>A0A1D1Z827</accession>
<dbReference type="Gene3D" id="3.40.50.300">
    <property type="entry name" value="P-loop containing nucleotide triphosphate hydrolases"/>
    <property type="match status" value="1"/>
</dbReference>
<evidence type="ECO:0000256" key="3">
    <source>
        <dbReference type="ARBA" id="ARBA00022737"/>
    </source>
</evidence>
<keyword evidence="5" id="KW-0611">Plant defense</keyword>
<dbReference type="EMBL" id="GDJX01004937">
    <property type="protein sequence ID" value="JAT62999.1"/>
    <property type="molecule type" value="Transcribed_RNA"/>
</dbReference>
<dbReference type="InterPro" id="IPR058922">
    <property type="entry name" value="WHD_DRP"/>
</dbReference>
<dbReference type="GO" id="GO:0006952">
    <property type="term" value="P:defense response"/>
    <property type="evidence" value="ECO:0007669"/>
    <property type="project" value="UniProtKB-KW"/>
</dbReference>
<evidence type="ECO:0000259" key="8">
    <source>
        <dbReference type="Pfam" id="PF18052"/>
    </source>
</evidence>
<dbReference type="Pfam" id="PF00931">
    <property type="entry name" value="NB-ARC"/>
    <property type="match status" value="1"/>
</dbReference>
<dbReference type="Pfam" id="PF23559">
    <property type="entry name" value="WHD_DRP"/>
    <property type="match status" value="1"/>
</dbReference>